<dbReference type="RefSeq" id="WP_284240055.1">
    <property type="nucleotide sequence ID" value="NZ_BSSQ01000014.1"/>
</dbReference>
<accession>A0ABQ6GJ09</accession>
<organism evidence="2 3">
    <name type="scientific">Paenibacillus glycanilyticus</name>
    <dbReference type="NCBI Taxonomy" id="126569"/>
    <lineage>
        <taxon>Bacteria</taxon>
        <taxon>Bacillati</taxon>
        <taxon>Bacillota</taxon>
        <taxon>Bacilli</taxon>
        <taxon>Bacillales</taxon>
        <taxon>Paenibacillaceae</taxon>
        <taxon>Paenibacillus</taxon>
    </lineage>
</organism>
<name>A0ABQ6GJ09_9BACL</name>
<comment type="caution">
    <text evidence="2">The sequence shown here is derived from an EMBL/GenBank/DDBJ whole genome shotgun (WGS) entry which is preliminary data.</text>
</comment>
<dbReference type="PANTHER" id="PTHR39175">
    <property type="entry name" value="FAMILY PROTEIN, PUTATIVE (AFU_ORTHOLOGUE AFUA_3G15060)-RELATED"/>
    <property type="match status" value="1"/>
</dbReference>
<dbReference type="Proteomes" id="UP001157114">
    <property type="component" value="Unassembled WGS sequence"/>
</dbReference>
<protein>
    <submittedName>
        <fullName evidence="2">Glyoxalase</fullName>
    </submittedName>
</protein>
<dbReference type="Gene3D" id="3.10.180.10">
    <property type="entry name" value="2,3-Dihydroxybiphenyl 1,2-Dioxygenase, domain 1"/>
    <property type="match status" value="1"/>
</dbReference>
<reference evidence="2 3" key="1">
    <citation type="submission" date="2023-03" db="EMBL/GenBank/DDBJ databases">
        <title>Draft genome sequence of the bacteria which degrade cell wall of Tricholomamatutake.</title>
        <authorList>
            <person name="Konishi Y."/>
            <person name="Fukuta Y."/>
            <person name="Shirasaka N."/>
        </authorList>
    </citation>
    <scope>NUCLEOTIDE SEQUENCE [LARGE SCALE GENOMIC DNA]</scope>
    <source>
        <strain evidence="3">mu1</strain>
    </source>
</reference>
<dbReference type="PANTHER" id="PTHR39175:SF1">
    <property type="entry name" value="FAMILY PROTEIN, PUTATIVE (AFU_ORTHOLOGUE AFUA_3G15060)-RELATED"/>
    <property type="match status" value="1"/>
</dbReference>
<dbReference type="SUPFAM" id="SSF54593">
    <property type="entry name" value="Glyoxalase/Bleomycin resistance protein/Dihydroxybiphenyl dioxygenase"/>
    <property type="match status" value="1"/>
</dbReference>
<feature type="domain" description="VOC" evidence="1">
    <location>
        <begin position="8"/>
        <end position="124"/>
    </location>
</feature>
<dbReference type="InterPro" id="IPR029068">
    <property type="entry name" value="Glyas_Bleomycin-R_OHBP_Dase"/>
</dbReference>
<proteinExistence type="predicted"/>
<keyword evidence="3" id="KW-1185">Reference proteome</keyword>
<sequence>MPDFQFSGIDHVQLAAPEGCEPEARSFYAGLLGWAEIEKPDNLKSRGGVWFQCGTQQVHIGIQNHFVPATKAHPAFCVQNLNALRDYLLRSGVQLFDDDARSGEGVTRIYVADPFGNRLEFMEWNENLTRGDESQ</sequence>
<dbReference type="PROSITE" id="PS51819">
    <property type="entry name" value="VOC"/>
    <property type="match status" value="1"/>
</dbReference>
<gene>
    <name evidence="2" type="ORF">MU1_36260</name>
</gene>
<dbReference type="EMBL" id="BSSQ01000014">
    <property type="protein sequence ID" value="GLX69281.1"/>
    <property type="molecule type" value="Genomic_DNA"/>
</dbReference>
<evidence type="ECO:0000313" key="2">
    <source>
        <dbReference type="EMBL" id="GLX69281.1"/>
    </source>
</evidence>
<dbReference type="Pfam" id="PF00903">
    <property type="entry name" value="Glyoxalase"/>
    <property type="match status" value="1"/>
</dbReference>
<evidence type="ECO:0000313" key="3">
    <source>
        <dbReference type="Proteomes" id="UP001157114"/>
    </source>
</evidence>
<evidence type="ECO:0000259" key="1">
    <source>
        <dbReference type="PROSITE" id="PS51819"/>
    </source>
</evidence>
<dbReference type="InterPro" id="IPR037523">
    <property type="entry name" value="VOC_core"/>
</dbReference>
<dbReference type="InterPro" id="IPR004360">
    <property type="entry name" value="Glyas_Fos-R_dOase_dom"/>
</dbReference>